<gene>
    <name evidence="2" type="ORF">RFI_32683</name>
</gene>
<feature type="transmembrane region" description="Helical" evidence="1">
    <location>
        <begin position="91"/>
        <end position="113"/>
    </location>
</feature>
<organism evidence="2 3">
    <name type="scientific">Reticulomyxa filosa</name>
    <dbReference type="NCBI Taxonomy" id="46433"/>
    <lineage>
        <taxon>Eukaryota</taxon>
        <taxon>Sar</taxon>
        <taxon>Rhizaria</taxon>
        <taxon>Retaria</taxon>
        <taxon>Foraminifera</taxon>
        <taxon>Monothalamids</taxon>
        <taxon>Reticulomyxidae</taxon>
        <taxon>Reticulomyxa</taxon>
    </lineage>
</organism>
<evidence type="ECO:0000313" key="3">
    <source>
        <dbReference type="Proteomes" id="UP000023152"/>
    </source>
</evidence>
<dbReference type="Gene3D" id="3.40.50.300">
    <property type="entry name" value="P-loop containing nucleotide triphosphate hydrolases"/>
    <property type="match status" value="1"/>
</dbReference>
<dbReference type="InterPro" id="IPR027417">
    <property type="entry name" value="P-loop_NTPase"/>
</dbReference>
<name>X6LS34_RETFI</name>
<keyword evidence="1" id="KW-0812">Transmembrane</keyword>
<accession>X6LS34</accession>
<protein>
    <submittedName>
        <fullName evidence="2">Uncharacterized protein</fullName>
    </submittedName>
</protein>
<evidence type="ECO:0000313" key="2">
    <source>
        <dbReference type="EMBL" id="ETO04713.1"/>
    </source>
</evidence>
<sequence>MEYIQKMTPEIQAPELSFSLSVKFMSQVAEKKAKCMGDHLSYGFHKRWLDEGRNFGPNWLRYDEGELFYELWINFTYGTMFRDPLTRISSLYYYITLNTSFAFIFFYLFDMILKSNKKNGQKKSTYKQLNIFCFVQIVKQNMIQKKKGLIVSKKKRQVLTKI</sequence>
<dbReference type="EMBL" id="ASPP01029016">
    <property type="protein sequence ID" value="ETO04713.1"/>
    <property type="molecule type" value="Genomic_DNA"/>
</dbReference>
<dbReference type="AlphaFoldDB" id="X6LS34"/>
<evidence type="ECO:0000256" key="1">
    <source>
        <dbReference type="SAM" id="Phobius"/>
    </source>
</evidence>
<reference evidence="2 3" key="1">
    <citation type="journal article" date="2013" name="Curr. Biol.">
        <title>The Genome of the Foraminiferan Reticulomyxa filosa.</title>
        <authorList>
            <person name="Glockner G."/>
            <person name="Hulsmann N."/>
            <person name="Schleicher M."/>
            <person name="Noegel A.A."/>
            <person name="Eichinger L."/>
            <person name="Gallinger C."/>
            <person name="Pawlowski J."/>
            <person name="Sierra R."/>
            <person name="Euteneuer U."/>
            <person name="Pillet L."/>
            <person name="Moustafa A."/>
            <person name="Platzer M."/>
            <person name="Groth M."/>
            <person name="Szafranski K."/>
            <person name="Schliwa M."/>
        </authorList>
    </citation>
    <scope>NUCLEOTIDE SEQUENCE [LARGE SCALE GENOMIC DNA]</scope>
</reference>
<comment type="caution">
    <text evidence="2">The sequence shown here is derived from an EMBL/GenBank/DDBJ whole genome shotgun (WGS) entry which is preliminary data.</text>
</comment>
<dbReference type="Proteomes" id="UP000023152">
    <property type="component" value="Unassembled WGS sequence"/>
</dbReference>
<keyword evidence="1" id="KW-1133">Transmembrane helix</keyword>
<keyword evidence="3" id="KW-1185">Reference proteome</keyword>
<proteinExistence type="predicted"/>
<keyword evidence="1" id="KW-0472">Membrane</keyword>